<evidence type="ECO:0000313" key="4">
    <source>
        <dbReference type="EMBL" id="KRG66210.1"/>
    </source>
</evidence>
<dbReference type="RefSeq" id="WP_057631670.1">
    <property type="nucleotide sequence ID" value="NZ_LDJI01000003.1"/>
</dbReference>
<dbReference type="Gene3D" id="2.160.20.20">
    <property type="match status" value="1"/>
</dbReference>
<dbReference type="SMART" id="SM00869">
    <property type="entry name" value="Autotransporter"/>
    <property type="match status" value="1"/>
</dbReference>
<dbReference type="SUPFAM" id="SSF51126">
    <property type="entry name" value="Pectin lyase-like"/>
    <property type="match status" value="2"/>
</dbReference>
<keyword evidence="1" id="KW-0732">Signal</keyword>
<dbReference type="InterPro" id="IPR036709">
    <property type="entry name" value="Autotransporte_beta_dom_sf"/>
</dbReference>
<proteinExistence type="predicted"/>
<dbReference type="PATRIC" id="fig|405444.3.peg.2284"/>
<dbReference type="Pfam" id="PF03797">
    <property type="entry name" value="Autotransporter"/>
    <property type="match status" value="1"/>
</dbReference>
<dbReference type="InterPro" id="IPR051551">
    <property type="entry name" value="Autotransporter_adhesion"/>
</dbReference>
<dbReference type="EMBL" id="LDJI01000003">
    <property type="protein sequence ID" value="KRG66210.1"/>
    <property type="molecule type" value="Genomic_DNA"/>
</dbReference>
<protein>
    <recommendedName>
        <fullName evidence="3">Autotransporter domain-containing protein</fullName>
    </recommendedName>
</protein>
<reference evidence="4 5" key="1">
    <citation type="submission" date="2015-05" db="EMBL/GenBank/DDBJ databases">
        <title>Genome sequencing and analysis of members of genus Stenotrophomonas.</title>
        <authorList>
            <person name="Patil P.P."/>
            <person name="Midha S."/>
            <person name="Patil P.B."/>
        </authorList>
    </citation>
    <scope>NUCLEOTIDE SEQUENCE [LARGE SCALE GENOMIC DNA]</scope>
    <source>
        <strain evidence="4 5">DSM 18929</strain>
    </source>
</reference>
<comment type="caution">
    <text evidence="4">The sequence shown here is derived from an EMBL/GenBank/DDBJ whole genome shotgun (WGS) entry which is preliminary data.</text>
</comment>
<evidence type="ECO:0000256" key="2">
    <source>
        <dbReference type="SAM" id="MobiDB-lite"/>
    </source>
</evidence>
<dbReference type="PANTHER" id="PTHR35037:SF3">
    <property type="entry name" value="C-TERMINAL REGION OF AIDA-LIKE PROTEIN"/>
    <property type="match status" value="1"/>
</dbReference>
<feature type="domain" description="Autotransporter" evidence="3">
    <location>
        <begin position="1390"/>
        <end position="1670"/>
    </location>
</feature>
<evidence type="ECO:0000256" key="1">
    <source>
        <dbReference type="ARBA" id="ARBA00022729"/>
    </source>
</evidence>
<dbReference type="Gene3D" id="2.40.128.130">
    <property type="entry name" value="Autotransporter beta-domain"/>
    <property type="match status" value="1"/>
</dbReference>
<keyword evidence="5" id="KW-1185">Reference proteome</keyword>
<dbReference type="InterPro" id="IPR012332">
    <property type="entry name" value="Autotransporter_pectin_lyase_C"/>
</dbReference>
<dbReference type="PANTHER" id="PTHR35037">
    <property type="entry name" value="C-TERMINAL REGION OF AIDA-LIKE PROTEIN"/>
    <property type="match status" value="1"/>
</dbReference>
<evidence type="ECO:0000259" key="3">
    <source>
        <dbReference type="PROSITE" id="PS51208"/>
    </source>
</evidence>
<dbReference type="InterPro" id="IPR024973">
    <property type="entry name" value="ESPR"/>
</dbReference>
<dbReference type="SUPFAM" id="SSF103515">
    <property type="entry name" value="Autotransporter"/>
    <property type="match status" value="1"/>
</dbReference>
<dbReference type="Proteomes" id="UP000050864">
    <property type="component" value="Unassembled WGS sequence"/>
</dbReference>
<gene>
    <name evidence="4" type="ORF">ABB26_00775</name>
</gene>
<organism evidence="4 5">
    <name type="scientific">Stenotrophomonas humi</name>
    <dbReference type="NCBI Taxonomy" id="405444"/>
    <lineage>
        <taxon>Bacteria</taxon>
        <taxon>Pseudomonadati</taxon>
        <taxon>Pseudomonadota</taxon>
        <taxon>Gammaproteobacteria</taxon>
        <taxon>Lysobacterales</taxon>
        <taxon>Lysobacteraceae</taxon>
        <taxon>Stenotrophomonas</taxon>
    </lineage>
</organism>
<dbReference type="InterPro" id="IPR013425">
    <property type="entry name" value="Autotrns_rpt"/>
</dbReference>
<dbReference type="InterPro" id="IPR005546">
    <property type="entry name" value="Autotransporte_beta"/>
</dbReference>
<dbReference type="NCBIfam" id="TIGR04393">
    <property type="entry name" value="rpt_T5SS_PEPC"/>
    <property type="match status" value="2"/>
</dbReference>
<dbReference type="NCBIfam" id="TIGR02601">
    <property type="entry name" value="autotrns_rpt"/>
    <property type="match status" value="5"/>
</dbReference>
<dbReference type="Pfam" id="PF12951">
    <property type="entry name" value="PATR"/>
    <property type="match status" value="5"/>
</dbReference>
<sequence length="1670" mass="167646">MNRVYRLIFNHNLGVMQVASELSCAAGCGGHTRQRAARAMSAQLLGAALCMALTVPAAQAADQNWFGSGMANWHDAATWGTGRVPVAVDVVRLYGTGILTLRAGEVGAANRVRIHDGTLQVHGTLGLSDGYVEVGVDPANNATMAVSGADAELHGITQLILGLTGAGSFSVSAGGSGTSNHVFVGAYAGSSGSMSVSGTGSRWTNSGQLQVGPAGFGSLLVEQGGQVLSRGRSMVGIEATSEGTVVVRGSGSRWENQDLLWIGMSGSGMLDIDKAGTVTSSSTTLAEGGDGKGTLNLLGNGTDGRGVLITGQLIHGGGDATLNLDGGILQATRNQLSFLPGFSTLAVGGEGAWFDTAGFNIGVGTAFTSPSGGGLNKQGAGTLMLSGDSSAFSGRTTVNAGILSVNNALGGDVQVNSGGTLAGSGRIGGDVQVRDGARLTPGNSPGTLTIDGDLTLHDGATTVVELNQPGVVGGVNNDLIEVGGNLALGGSLQASVSSAGWYRLFNYGGTLSGGFDSVTATVASSPGARALIDTATTHQVSLSVLASGHTLQFWNGRASGAGTGVVGGNGSWSNSGNNWTDAGGTTAAGWSGSVAVFMGTAGAVDVQGMQSFDTLQFKTDGYRLNAGTGGQLALSPASGSAATINIDGGVHAELDVALVDGSGNALRKVGAGTLSLHAASSYSGGTEVSEGSLVVAGNTVLGSGAVRVDNHAGRDATLQVTAGNLLSNALILDNGGTLDNAGGVDAGVTPVGGGLGGAVIRNQGVIVGATLAVDLLGGGDVHNAAGAVIGADVAVRSGGAVMLDNAGVLDGDVQLAENAQHQVTLHAYSTVSGDLDIGSNAASTLTLDVDDGLAYLHSHAVVGDTRFSGQLDKRGAGAWIIDRDLNAASTTLSEGILQLGTGAAGSTRGSLGDGAIINQGLLVIARADDFTMRNAISGSGGFIKESSNTLTLTGANSSTGDFDIQRGTLMLSGAGGVGSGALSFGNAGATLDMSAADGDRRVAALSGVEGSSIVLGANDLILGDATNRSFDGVLSGSGGIVKQGSGTQTLAGANTYSGGTTIQGGTLAIAGAGSLDEHGDVALTGSDAVFDISRTARVQSVGSLAGVNGSIVSVGSNALRFGDTDAAQFSGSFIGDGTLTKQGSGSLLLDGDNRAFVGRMTVDAGTLRLNGQLGGDMQVNAAAALVGNGYIGGSLELAGTLAPGNSIGRLEIGGDLLLTAGSTYAAEIDASHGDAVHAGGVATLQGGTLQVIALDEKTSYRDGYRYTLLSADGGITGGFGRLVTPSAFLPLALDYSGNALVLRIDQPSDFSTAAETRNQHATAVALNTLPQSGEALVLYNTLLMFDGATARGAFDALSGEIHAGTRALLLDDRFVDDAVNRRLHGDVTQTQGQRGTLWLGGSGRSTRQAGDGNGTQSHDYRDGMLLGADLQLGEQGVLGAVIGTQRLRQRLPRHESLAKAQDTVVGLYAQGRWGGLSMAGNVSYSRYRIDSERTVQLDSVGTQMLRASYDAQATTAQLELAWTRALGTMQMQPYLQVTGQWLHSDAAQEWGGSAALAVQDDDAQRLVGRIGVRGIWDVSGGSAAAPALLRVGLGWEHASADLSASSRQHFVAGGDVFEVLSTARARNALVAEAAVDVATGRRSQLSLAAQARSGDGVRELGAQLNWRLGF</sequence>
<evidence type="ECO:0000313" key="5">
    <source>
        <dbReference type="Proteomes" id="UP000050864"/>
    </source>
</evidence>
<accession>A0A0R0CIW2</accession>
<dbReference type="InterPro" id="IPR030895">
    <property type="entry name" value="T5SS_PEPC_rpt"/>
</dbReference>
<dbReference type="PROSITE" id="PS51208">
    <property type="entry name" value="AUTOTRANSPORTER"/>
    <property type="match status" value="1"/>
</dbReference>
<dbReference type="InterPro" id="IPR011050">
    <property type="entry name" value="Pectin_lyase_fold/virulence"/>
</dbReference>
<name>A0A0R0CIW2_9GAMM</name>
<feature type="region of interest" description="Disordered" evidence="2">
    <location>
        <begin position="1393"/>
        <end position="1418"/>
    </location>
</feature>
<dbReference type="Pfam" id="PF13018">
    <property type="entry name" value="ESPR"/>
    <property type="match status" value="1"/>
</dbReference>
<dbReference type="STRING" id="405444.ABB26_00775"/>